<gene>
    <name evidence="2" type="ORF">U9M48_029721</name>
</gene>
<evidence type="ECO:0000313" key="2">
    <source>
        <dbReference type="EMBL" id="WVZ82462.1"/>
    </source>
</evidence>
<name>A0AAQ3U256_PASNO</name>
<feature type="compositionally biased region" description="Low complexity" evidence="1">
    <location>
        <begin position="60"/>
        <end position="78"/>
    </location>
</feature>
<feature type="region of interest" description="Disordered" evidence="1">
    <location>
        <begin position="1"/>
        <end position="87"/>
    </location>
</feature>
<reference evidence="2 3" key="1">
    <citation type="submission" date="2024-02" db="EMBL/GenBank/DDBJ databases">
        <title>High-quality chromosome-scale genome assembly of Pensacola bahiagrass (Paspalum notatum Flugge var. saurae).</title>
        <authorList>
            <person name="Vega J.M."/>
            <person name="Podio M."/>
            <person name="Orjuela J."/>
            <person name="Siena L.A."/>
            <person name="Pessino S.C."/>
            <person name="Combes M.C."/>
            <person name="Mariac C."/>
            <person name="Albertini E."/>
            <person name="Pupilli F."/>
            <person name="Ortiz J.P.A."/>
            <person name="Leblanc O."/>
        </authorList>
    </citation>
    <scope>NUCLEOTIDE SEQUENCE [LARGE SCALE GENOMIC DNA]</scope>
    <source>
        <strain evidence="2">R1</strain>
        <tissue evidence="2">Leaf</tissue>
    </source>
</reference>
<dbReference type="Proteomes" id="UP001341281">
    <property type="component" value="Chromosome 06"/>
</dbReference>
<organism evidence="2 3">
    <name type="scientific">Paspalum notatum var. saurae</name>
    <dbReference type="NCBI Taxonomy" id="547442"/>
    <lineage>
        <taxon>Eukaryota</taxon>
        <taxon>Viridiplantae</taxon>
        <taxon>Streptophyta</taxon>
        <taxon>Embryophyta</taxon>
        <taxon>Tracheophyta</taxon>
        <taxon>Spermatophyta</taxon>
        <taxon>Magnoliopsida</taxon>
        <taxon>Liliopsida</taxon>
        <taxon>Poales</taxon>
        <taxon>Poaceae</taxon>
        <taxon>PACMAD clade</taxon>
        <taxon>Panicoideae</taxon>
        <taxon>Andropogonodae</taxon>
        <taxon>Paspaleae</taxon>
        <taxon>Paspalinae</taxon>
        <taxon>Paspalum</taxon>
    </lineage>
</organism>
<evidence type="ECO:0000256" key="1">
    <source>
        <dbReference type="SAM" id="MobiDB-lite"/>
    </source>
</evidence>
<dbReference type="EMBL" id="CP144750">
    <property type="protein sequence ID" value="WVZ82462.1"/>
    <property type="molecule type" value="Genomic_DNA"/>
</dbReference>
<protein>
    <submittedName>
        <fullName evidence="2">Uncharacterized protein</fullName>
    </submittedName>
</protein>
<dbReference type="AlphaFoldDB" id="A0AAQ3U256"/>
<sequence length="87" mass="8778">MPRLAPPATSSSRGCPASVDHPLPVVGSFSRSWPRRPRPAPSSRSAPSFVAGSSAAADTSSRAGIASAAQSGASARGWAPRHGRSRG</sequence>
<evidence type="ECO:0000313" key="3">
    <source>
        <dbReference type="Proteomes" id="UP001341281"/>
    </source>
</evidence>
<proteinExistence type="predicted"/>
<keyword evidence="3" id="KW-1185">Reference proteome</keyword>
<accession>A0AAQ3U256</accession>